<evidence type="ECO:0000256" key="1">
    <source>
        <dbReference type="SAM" id="Phobius"/>
    </source>
</evidence>
<dbReference type="SMART" id="SM00909">
    <property type="entry name" value="Germane"/>
    <property type="match status" value="1"/>
</dbReference>
<protein>
    <recommendedName>
        <fullName evidence="2">GerMN domain-containing protein</fullName>
    </recommendedName>
</protein>
<dbReference type="InterPro" id="IPR018911">
    <property type="entry name" value="Gmad2_Ig-like_dom"/>
</dbReference>
<feature type="transmembrane region" description="Helical" evidence="1">
    <location>
        <begin position="5"/>
        <end position="25"/>
    </location>
</feature>
<keyword evidence="1" id="KW-0812">Transmembrane</keyword>
<comment type="caution">
    <text evidence="3">The sequence shown here is derived from an EMBL/GenBank/DDBJ whole genome shotgun (WGS) entry which is preliminary data.</text>
</comment>
<dbReference type="InterPro" id="IPR019606">
    <property type="entry name" value="GerMN"/>
</dbReference>
<dbReference type="Proteomes" id="UP000178774">
    <property type="component" value="Unassembled WGS sequence"/>
</dbReference>
<dbReference type="AlphaFoldDB" id="A0A1G2HW58"/>
<evidence type="ECO:0000313" key="4">
    <source>
        <dbReference type="Proteomes" id="UP000178774"/>
    </source>
</evidence>
<evidence type="ECO:0000313" key="3">
    <source>
        <dbReference type="EMBL" id="OGZ66705.1"/>
    </source>
</evidence>
<sequence length="268" mass="28774">MNKNLIISVIALAAIIIALTGLLLWPQNTNNNPPQDTADVRNISVKAGDTVQPPLTITGEARGSWFFEASFPIKVIDQDGNVLANSYVQAQSEWMTADYVPFQGEITFIAKKDGPGFLVFAKDNPSGLPENDKEIRVPIMLKITETAKVKVYFSKGDVCENVVALEREIPKTQAIASAALRELLKGPTGAEGIGGFSTNINYGVTVKSVNIVNGVATADFDETLGAQVAGACRVTAIRAQIEKTLKQFPTVKSVVISINGKTEDILQP</sequence>
<feature type="domain" description="GerMN" evidence="2">
    <location>
        <begin position="176"/>
        <end position="267"/>
    </location>
</feature>
<accession>A0A1G2HW58</accession>
<dbReference type="Pfam" id="PF10648">
    <property type="entry name" value="Gmad2"/>
    <property type="match status" value="1"/>
</dbReference>
<evidence type="ECO:0000259" key="2">
    <source>
        <dbReference type="SMART" id="SM00909"/>
    </source>
</evidence>
<keyword evidence="1" id="KW-0472">Membrane</keyword>
<dbReference type="Pfam" id="PF10646">
    <property type="entry name" value="Germane"/>
    <property type="match status" value="1"/>
</dbReference>
<name>A0A1G2HW58_9BACT</name>
<gene>
    <name evidence="3" type="ORF">A2822_00720</name>
</gene>
<organism evidence="3 4">
    <name type="scientific">Candidatus Staskawiczbacteria bacterium RIFCSPHIGHO2_01_FULL_41_41</name>
    <dbReference type="NCBI Taxonomy" id="1802203"/>
    <lineage>
        <taxon>Bacteria</taxon>
        <taxon>Candidatus Staskawicziibacteriota</taxon>
    </lineage>
</organism>
<keyword evidence="1" id="KW-1133">Transmembrane helix</keyword>
<proteinExistence type="predicted"/>
<dbReference type="EMBL" id="MHOP01000002">
    <property type="protein sequence ID" value="OGZ66705.1"/>
    <property type="molecule type" value="Genomic_DNA"/>
</dbReference>
<reference evidence="3 4" key="1">
    <citation type="journal article" date="2016" name="Nat. Commun.">
        <title>Thousands of microbial genomes shed light on interconnected biogeochemical processes in an aquifer system.</title>
        <authorList>
            <person name="Anantharaman K."/>
            <person name="Brown C.T."/>
            <person name="Hug L.A."/>
            <person name="Sharon I."/>
            <person name="Castelle C.J."/>
            <person name="Probst A.J."/>
            <person name="Thomas B.C."/>
            <person name="Singh A."/>
            <person name="Wilkins M.J."/>
            <person name="Karaoz U."/>
            <person name="Brodie E.L."/>
            <person name="Williams K.H."/>
            <person name="Hubbard S.S."/>
            <person name="Banfield J.F."/>
        </authorList>
    </citation>
    <scope>NUCLEOTIDE SEQUENCE [LARGE SCALE GENOMIC DNA]</scope>
</reference>